<feature type="transmembrane region" description="Helical" evidence="1">
    <location>
        <begin position="26"/>
        <end position="45"/>
    </location>
</feature>
<keyword evidence="1" id="KW-0812">Transmembrane</keyword>
<gene>
    <name evidence="2" type="ORF">S01H1_85515</name>
</gene>
<dbReference type="EMBL" id="BARS01058766">
    <property type="protein sequence ID" value="GAG41923.1"/>
    <property type="molecule type" value="Genomic_DNA"/>
</dbReference>
<sequence>MITAGAERVKLGVSLTKLQRYLTRSWPLYAMLIPGIVQVAIFQYYPMYGVVIAF</sequence>
<dbReference type="AlphaFoldDB" id="X0XZE3"/>
<comment type="caution">
    <text evidence="2">The sequence shown here is derived from an EMBL/GenBank/DDBJ whole genome shotgun (WGS) entry which is preliminary data.</text>
</comment>
<accession>X0XZE3</accession>
<reference evidence="2" key="1">
    <citation type="journal article" date="2014" name="Front. Microbiol.">
        <title>High frequency of phylogenetically diverse reductive dehalogenase-homologous genes in deep subseafloor sedimentary metagenomes.</title>
        <authorList>
            <person name="Kawai M."/>
            <person name="Futagami T."/>
            <person name="Toyoda A."/>
            <person name="Takaki Y."/>
            <person name="Nishi S."/>
            <person name="Hori S."/>
            <person name="Arai W."/>
            <person name="Tsubouchi T."/>
            <person name="Morono Y."/>
            <person name="Uchiyama I."/>
            <person name="Ito T."/>
            <person name="Fujiyama A."/>
            <person name="Inagaki F."/>
            <person name="Takami H."/>
        </authorList>
    </citation>
    <scope>NUCLEOTIDE SEQUENCE</scope>
    <source>
        <strain evidence="2">Expedition CK06-06</strain>
    </source>
</reference>
<evidence type="ECO:0000256" key="1">
    <source>
        <dbReference type="SAM" id="Phobius"/>
    </source>
</evidence>
<evidence type="ECO:0008006" key="3">
    <source>
        <dbReference type="Google" id="ProtNLM"/>
    </source>
</evidence>
<evidence type="ECO:0000313" key="2">
    <source>
        <dbReference type="EMBL" id="GAG41923.1"/>
    </source>
</evidence>
<name>X0XZE3_9ZZZZ</name>
<keyword evidence="1" id="KW-0472">Membrane</keyword>
<organism evidence="2">
    <name type="scientific">marine sediment metagenome</name>
    <dbReference type="NCBI Taxonomy" id="412755"/>
    <lineage>
        <taxon>unclassified sequences</taxon>
        <taxon>metagenomes</taxon>
        <taxon>ecological metagenomes</taxon>
    </lineage>
</organism>
<feature type="non-terminal residue" evidence="2">
    <location>
        <position position="54"/>
    </location>
</feature>
<keyword evidence="1" id="KW-1133">Transmembrane helix</keyword>
<proteinExistence type="predicted"/>
<protein>
    <recommendedName>
        <fullName evidence="3">Sugar ABC transporter permease</fullName>
    </recommendedName>
</protein>